<gene>
    <name evidence="2" type="ORF">LEA_11883</name>
</gene>
<protein>
    <recommendedName>
        <fullName evidence="3">NADH:ubiquinone oxidoreductase intermediate-associated protein 30 domain-containing protein</fullName>
    </recommendedName>
</protein>
<evidence type="ECO:0000313" key="2">
    <source>
        <dbReference type="EMBL" id="EKC62353.1"/>
    </source>
</evidence>
<proteinExistence type="predicted"/>
<dbReference type="EMBL" id="AJWY01008026">
    <property type="protein sequence ID" value="EKC62353.1"/>
    <property type="molecule type" value="Genomic_DNA"/>
</dbReference>
<organism evidence="2">
    <name type="scientific">human gut metagenome</name>
    <dbReference type="NCBI Taxonomy" id="408170"/>
    <lineage>
        <taxon>unclassified sequences</taxon>
        <taxon>metagenomes</taxon>
        <taxon>organismal metagenomes</taxon>
    </lineage>
</organism>
<evidence type="ECO:0000256" key="1">
    <source>
        <dbReference type="SAM" id="MobiDB-lite"/>
    </source>
</evidence>
<evidence type="ECO:0008006" key="3">
    <source>
        <dbReference type="Google" id="ProtNLM"/>
    </source>
</evidence>
<name>K1SXB8_9ZZZZ</name>
<sequence length="225" mass="24494">CSFTTSDESGEGGGEGGEGTSSLSGSNYYLISLDTETYETIKDKVVADFRPNEVDCFLYDWAGGFTGGTCAGPNFYGVVTDWVNMSINTGLGWFGAGFFSTNLDNIKKLADISAEPENYYLHMAWKGTNTGNYAVKLYDGVIDGCPIIVDVEGEYGFTRDGEWYEIEVPIQVFYDKGLNYNADILSSLSPDTSGNTGLNIMAITQPDDGTMPQSLQIDAVFIYKK</sequence>
<dbReference type="AlphaFoldDB" id="K1SXB8"/>
<accession>K1SXB8</accession>
<comment type="caution">
    <text evidence="2">The sequence shown here is derived from an EMBL/GenBank/DDBJ whole genome shotgun (WGS) entry which is preliminary data.</text>
</comment>
<feature type="region of interest" description="Disordered" evidence="1">
    <location>
        <begin position="1"/>
        <end position="21"/>
    </location>
</feature>
<reference evidence="2" key="1">
    <citation type="journal article" date="2013" name="Environ. Microbiol.">
        <title>Microbiota from the distal guts of lean and obese adolescents exhibit partial functional redundancy besides clear differences in community structure.</title>
        <authorList>
            <person name="Ferrer M."/>
            <person name="Ruiz A."/>
            <person name="Lanza F."/>
            <person name="Haange S.B."/>
            <person name="Oberbach A."/>
            <person name="Till H."/>
            <person name="Bargiela R."/>
            <person name="Campoy C."/>
            <person name="Segura M.T."/>
            <person name="Richter M."/>
            <person name="von Bergen M."/>
            <person name="Seifert J."/>
            <person name="Suarez A."/>
        </authorList>
    </citation>
    <scope>NUCLEOTIDE SEQUENCE</scope>
</reference>
<dbReference type="Gene3D" id="2.60.120.430">
    <property type="entry name" value="Galactose-binding lectin"/>
    <property type="match status" value="1"/>
</dbReference>
<feature type="non-terminal residue" evidence="2">
    <location>
        <position position="1"/>
    </location>
</feature>